<organism evidence="1 2">
    <name type="scientific">Variovorax guangxiensis</name>
    <dbReference type="NCBI Taxonomy" id="1775474"/>
    <lineage>
        <taxon>Bacteria</taxon>
        <taxon>Pseudomonadati</taxon>
        <taxon>Pseudomonadota</taxon>
        <taxon>Betaproteobacteria</taxon>
        <taxon>Burkholderiales</taxon>
        <taxon>Comamonadaceae</taxon>
        <taxon>Variovorax</taxon>
    </lineage>
</organism>
<gene>
    <name evidence="1" type="ORF">EJP67_16630</name>
</gene>
<name>A0A433MKS9_9BURK</name>
<accession>A0A433MKS9</accession>
<evidence type="ECO:0000313" key="2">
    <source>
        <dbReference type="Proteomes" id="UP000281118"/>
    </source>
</evidence>
<dbReference type="Proteomes" id="UP000281118">
    <property type="component" value="Unassembled WGS sequence"/>
</dbReference>
<dbReference type="OrthoDB" id="6897897at2"/>
<protein>
    <submittedName>
        <fullName evidence="1">Uncharacterized protein</fullName>
    </submittedName>
</protein>
<reference evidence="1 2" key="1">
    <citation type="submission" date="2018-12" db="EMBL/GenBank/DDBJ databases">
        <title>The genome sequences of Variovorax guangxiensis DSM 27352.</title>
        <authorList>
            <person name="Gao J."/>
            <person name="Sun J."/>
        </authorList>
    </citation>
    <scope>NUCLEOTIDE SEQUENCE [LARGE SCALE GENOMIC DNA]</scope>
    <source>
        <strain evidence="1 2">DSM 27352</strain>
    </source>
</reference>
<dbReference type="AlphaFoldDB" id="A0A433MKS9"/>
<evidence type="ECO:0000313" key="1">
    <source>
        <dbReference type="EMBL" id="RUR68689.1"/>
    </source>
</evidence>
<proteinExistence type="predicted"/>
<dbReference type="EMBL" id="RXFT01000006">
    <property type="protein sequence ID" value="RUR68689.1"/>
    <property type="molecule type" value="Genomic_DNA"/>
</dbReference>
<sequence>MLDSGSLKAAMAGGEIRIYSGPVPATADAALSGNTLLVTIKNGGAGINYDTTAAGGVLAKAPGETWSGTNAATGTATFFRHVLSSDDGTLSTSQKRIQGTLGTGGTDGVLTSVALVSGAPQAVDFYTTALPSG</sequence>
<comment type="caution">
    <text evidence="1">The sequence shown here is derived from an EMBL/GenBank/DDBJ whole genome shotgun (WGS) entry which is preliminary data.</text>
</comment>